<evidence type="ECO:0000259" key="9">
    <source>
        <dbReference type="Pfam" id="PF00591"/>
    </source>
</evidence>
<feature type="binding site" evidence="8">
    <location>
        <position position="112"/>
    </location>
    <ligand>
        <name>anthranilate</name>
        <dbReference type="ChEBI" id="CHEBI:16567"/>
        <label>1</label>
    </ligand>
</feature>
<feature type="binding site" evidence="8">
    <location>
        <begin position="84"/>
        <end position="85"/>
    </location>
    <ligand>
        <name>5-phospho-alpha-D-ribose 1-diphosphate</name>
        <dbReference type="ChEBI" id="CHEBI:58017"/>
    </ligand>
</feature>
<keyword evidence="8" id="KW-0460">Magnesium</keyword>
<evidence type="ECO:0000256" key="7">
    <source>
        <dbReference type="ARBA" id="ARBA00023141"/>
    </source>
</evidence>
<evidence type="ECO:0000256" key="4">
    <source>
        <dbReference type="ARBA" id="ARBA00022676"/>
    </source>
</evidence>
<protein>
    <recommendedName>
        <fullName evidence="2 8">Anthranilate phosphoribosyltransferase</fullName>
        <ecNumber evidence="2 8">2.4.2.18</ecNumber>
    </recommendedName>
</protein>
<feature type="binding site" evidence="8">
    <location>
        <position position="226"/>
    </location>
    <ligand>
        <name>Mg(2+)</name>
        <dbReference type="ChEBI" id="CHEBI:18420"/>
        <label>2</label>
    </ligand>
</feature>
<comment type="subunit">
    <text evidence="8">Homodimer.</text>
</comment>
<feature type="binding site" evidence="8">
    <location>
        <position position="121"/>
    </location>
    <ligand>
        <name>5-phospho-alpha-D-ribose 1-diphosphate</name>
        <dbReference type="ChEBI" id="CHEBI:58017"/>
    </ligand>
</feature>
<feature type="domain" description="Glycosyl transferase family 3" evidence="9">
    <location>
        <begin position="75"/>
        <end position="323"/>
    </location>
</feature>
<dbReference type="NCBIfam" id="TIGR01245">
    <property type="entry name" value="trpD"/>
    <property type="match status" value="1"/>
</dbReference>
<keyword evidence="12" id="KW-1185">Reference proteome</keyword>
<evidence type="ECO:0000259" key="10">
    <source>
        <dbReference type="Pfam" id="PF02885"/>
    </source>
</evidence>
<evidence type="ECO:0000256" key="1">
    <source>
        <dbReference type="ARBA" id="ARBA00004907"/>
    </source>
</evidence>
<comment type="pathway">
    <text evidence="1 8">Amino-acid biosynthesis; L-tryptophan biosynthesis; L-tryptophan from chorismate: step 2/5.</text>
</comment>
<comment type="catalytic activity">
    <reaction evidence="8">
        <text>N-(5-phospho-beta-D-ribosyl)anthranilate + diphosphate = 5-phospho-alpha-D-ribose 1-diphosphate + anthranilate</text>
        <dbReference type="Rhea" id="RHEA:11768"/>
        <dbReference type="ChEBI" id="CHEBI:16567"/>
        <dbReference type="ChEBI" id="CHEBI:18277"/>
        <dbReference type="ChEBI" id="CHEBI:33019"/>
        <dbReference type="ChEBI" id="CHEBI:58017"/>
        <dbReference type="EC" id="2.4.2.18"/>
    </reaction>
</comment>
<dbReference type="InterPro" id="IPR005940">
    <property type="entry name" value="Anthranilate_Pribosyl_Tfrase"/>
</dbReference>
<keyword evidence="7 8" id="KW-0057">Aromatic amino acid biosynthesis</keyword>
<dbReference type="Pfam" id="PF02885">
    <property type="entry name" value="Glycos_trans_3N"/>
    <property type="match status" value="1"/>
</dbReference>
<dbReference type="GO" id="GO:0000287">
    <property type="term" value="F:magnesium ion binding"/>
    <property type="evidence" value="ECO:0007669"/>
    <property type="project" value="UniProtKB-UniRule"/>
</dbReference>
<feature type="binding site" evidence="8">
    <location>
        <position position="81"/>
    </location>
    <ligand>
        <name>5-phospho-alpha-D-ribose 1-diphosphate</name>
        <dbReference type="ChEBI" id="CHEBI:58017"/>
    </ligand>
</feature>
<comment type="function">
    <text evidence="8">Catalyzes the transfer of the phosphoribosyl group of 5-phosphorylribose-1-pyrophosphate (PRPP) to anthranilate to yield N-(5'-phosphoribosyl)-anthranilate (PRA).</text>
</comment>
<dbReference type="KEGG" id="mefw:F1737_06825"/>
<organism evidence="11 12">
    <name type="scientific">Methanochimaera problematica</name>
    <dbReference type="NCBI Taxonomy" id="2609417"/>
    <lineage>
        <taxon>Archaea</taxon>
        <taxon>Methanobacteriati</taxon>
        <taxon>Methanobacteriota</taxon>
        <taxon>Stenosarchaea group</taxon>
        <taxon>Methanomicrobia</taxon>
        <taxon>Methanomicrobiales</taxon>
        <taxon>Methanomicrobiaceae</taxon>
        <taxon>Methanochimaera</taxon>
    </lineage>
</organism>
<dbReference type="GO" id="GO:0005829">
    <property type="term" value="C:cytosol"/>
    <property type="evidence" value="ECO:0007669"/>
    <property type="project" value="TreeGrafter"/>
</dbReference>
<evidence type="ECO:0000313" key="11">
    <source>
        <dbReference type="EMBL" id="WOF16435.1"/>
    </source>
</evidence>
<feature type="binding site" evidence="8">
    <location>
        <begin position="109"/>
        <end position="117"/>
    </location>
    <ligand>
        <name>5-phospho-alpha-D-ribose 1-diphosphate</name>
        <dbReference type="ChEBI" id="CHEBI:58017"/>
    </ligand>
</feature>
<dbReference type="SUPFAM" id="SSF52418">
    <property type="entry name" value="Nucleoside phosphorylase/phosphoribosyltransferase catalytic domain"/>
    <property type="match status" value="1"/>
</dbReference>
<feature type="binding site" evidence="8">
    <location>
        <position position="225"/>
    </location>
    <ligand>
        <name>Mg(2+)</name>
        <dbReference type="ChEBI" id="CHEBI:18420"/>
        <label>2</label>
    </ligand>
</feature>
<evidence type="ECO:0000256" key="6">
    <source>
        <dbReference type="ARBA" id="ARBA00022822"/>
    </source>
</evidence>
<dbReference type="Gene3D" id="1.20.970.10">
    <property type="entry name" value="Transferase, Pyrimidine Nucleoside Phosphorylase, Chain C"/>
    <property type="match status" value="1"/>
</dbReference>
<dbReference type="RefSeq" id="WP_317135851.1">
    <property type="nucleotide sequence ID" value="NZ_CP043875.1"/>
</dbReference>
<feature type="binding site" evidence="8">
    <location>
        <begin position="91"/>
        <end position="94"/>
    </location>
    <ligand>
        <name>5-phospho-alpha-D-ribose 1-diphosphate</name>
        <dbReference type="ChEBI" id="CHEBI:58017"/>
    </ligand>
</feature>
<dbReference type="InterPro" id="IPR000312">
    <property type="entry name" value="Glycosyl_Trfase_fam3"/>
</dbReference>
<feature type="binding site" evidence="8">
    <location>
        <position position="226"/>
    </location>
    <ligand>
        <name>Mg(2+)</name>
        <dbReference type="ChEBI" id="CHEBI:18420"/>
        <label>1</label>
    </ligand>
</feature>
<reference evidence="11 12" key="1">
    <citation type="submission" date="2019-09" db="EMBL/GenBank/DDBJ databases">
        <title>The complete genome of Methanoplanus sp. FWC-SCC4.</title>
        <authorList>
            <person name="Chen S.-C."/>
            <person name="Zhou Y.-Z."/>
            <person name="Lai M.-C."/>
        </authorList>
    </citation>
    <scope>NUCLEOTIDE SEQUENCE [LARGE SCALE GENOMIC DNA]</scope>
    <source>
        <strain evidence="11 12">FWC-SCC4</strain>
    </source>
</reference>
<evidence type="ECO:0000313" key="12">
    <source>
        <dbReference type="Proteomes" id="UP001301797"/>
    </source>
</evidence>
<sequence>MISACIGKITENLDLTFSEAKAAMDEIMCGNATDSQIGSFITALRMKGENAEEIAAFANAMRRSSVRITPKTRGVLLDTCGTGGDKKDTFNISTAAAFVAAGAGLNVVKHGNSSISSRCGSADVLKEAGVATDISPEQVCRIIEENGIGFLYAQTHHPAMRYAGKVRKEIGIRSIFNLLGPLTNPAGADAQLMGVYDESLTLKTAEVLRLLGTKSAMVVNGDGYDEITTTGITKVSELREGKITSYEINPSSFGFERASESDLKGGDPKKNAEILFDILNGVEGPKRDIVLLNAGAAIYTGFGADSLEMGIRMAEKSIDSGKAGMKLENLIRLSGGRR</sequence>
<name>A0AA97FBK7_9EURY</name>
<dbReference type="PANTHER" id="PTHR43285:SF2">
    <property type="entry name" value="ANTHRANILATE PHOSPHORIBOSYLTRANSFERASE"/>
    <property type="match status" value="1"/>
</dbReference>
<dbReference type="GeneID" id="85229867"/>
<comment type="cofactor">
    <cofactor evidence="8">
        <name>Mg(2+)</name>
        <dbReference type="ChEBI" id="CHEBI:18420"/>
    </cofactor>
    <text evidence="8">Binds 2 magnesium ions per monomer.</text>
</comment>
<dbReference type="GO" id="GO:0004048">
    <property type="term" value="F:anthranilate phosphoribosyltransferase activity"/>
    <property type="evidence" value="ECO:0007669"/>
    <property type="project" value="UniProtKB-UniRule"/>
</dbReference>
<dbReference type="InterPro" id="IPR017459">
    <property type="entry name" value="Glycosyl_Trfase_fam3_N_dom"/>
</dbReference>
<dbReference type="PANTHER" id="PTHR43285">
    <property type="entry name" value="ANTHRANILATE PHOSPHORIBOSYLTRANSFERASE"/>
    <property type="match status" value="1"/>
</dbReference>
<feature type="binding site" evidence="8">
    <location>
        <position position="81"/>
    </location>
    <ligand>
        <name>anthranilate</name>
        <dbReference type="ChEBI" id="CHEBI:16567"/>
        <label>1</label>
    </ligand>
</feature>
<keyword evidence="8" id="KW-0479">Metal-binding</keyword>
<accession>A0AA97FBK7</accession>
<feature type="binding site" evidence="8">
    <location>
        <position position="89"/>
    </location>
    <ligand>
        <name>5-phospho-alpha-D-ribose 1-diphosphate</name>
        <dbReference type="ChEBI" id="CHEBI:58017"/>
    </ligand>
</feature>
<dbReference type="Pfam" id="PF00591">
    <property type="entry name" value="Glycos_transf_3"/>
    <property type="match status" value="1"/>
</dbReference>
<dbReference type="Proteomes" id="UP001301797">
    <property type="component" value="Chromosome"/>
</dbReference>
<dbReference type="EMBL" id="CP043875">
    <property type="protein sequence ID" value="WOF16435.1"/>
    <property type="molecule type" value="Genomic_DNA"/>
</dbReference>
<keyword evidence="6 8" id="KW-0822">Tryptophan biosynthesis</keyword>
<dbReference type="EC" id="2.4.2.18" evidence="2 8"/>
<evidence type="ECO:0000256" key="5">
    <source>
        <dbReference type="ARBA" id="ARBA00022679"/>
    </source>
</evidence>
<dbReference type="InterPro" id="IPR036320">
    <property type="entry name" value="Glycosyl_Trfase_fam3_N_dom_sf"/>
</dbReference>
<keyword evidence="5 8" id="KW-0808">Transferase</keyword>
<dbReference type="SUPFAM" id="SSF47648">
    <property type="entry name" value="Nucleoside phosphorylase/phosphoribosyltransferase N-terminal domain"/>
    <property type="match status" value="1"/>
</dbReference>
<dbReference type="InterPro" id="IPR035902">
    <property type="entry name" value="Nuc_phospho_transferase"/>
</dbReference>
<feature type="binding site" evidence="8">
    <location>
        <position position="167"/>
    </location>
    <ligand>
        <name>anthranilate</name>
        <dbReference type="ChEBI" id="CHEBI:16567"/>
        <label>2</label>
    </ligand>
</feature>
<feature type="binding site" evidence="8">
    <location>
        <position position="93"/>
    </location>
    <ligand>
        <name>Mg(2+)</name>
        <dbReference type="ChEBI" id="CHEBI:18420"/>
        <label>1</label>
    </ligand>
</feature>
<feature type="domain" description="Glycosyl transferase family 3 N-terminal" evidence="10">
    <location>
        <begin position="5"/>
        <end position="64"/>
    </location>
</feature>
<comment type="caution">
    <text evidence="8">Lacks conserved residue(s) required for the propagation of feature annotation.</text>
</comment>
<gene>
    <name evidence="8 11" type="primary">trpD</name>
    <name evidence="11" type="ORF">F1737_06825</name>
</gene>
<proteinExistence type="inferred from homology"/>
<evidence type="ECO:0000256" key="3">
    <source>
        <dbReference type="ARBA" id="ARBA00022605"/>
    </source>
</evidence>
<dbReference type="HAMAP" id="MF_00211">
    <property type="entry name" value="TrpD"/>
    <property type="match status" value="1"/>
</dbReference>
<evidence type="ECO:0000256" key="2">
    <source>
        <dbReference type="ARBA" id="ARBA00011948"/>
    </source>
</evidence>
<dbReference type="AlphaFoldDB" id="A0AA97FBK7"/>
<dbReference type="Gene3D" id="3.40.1030.10">
    <property type="entry name" value="Nucleoside phosphorylase/phosphoribosyltransferase catalytic domain"/>
    <property type="match status" value="1"/>
</dbReference>
<evidence type="ECO:0000256" key="8">
    <source>
        <dbReference type="HAMAP-Rule" id="MF_00211"/>
    </source>
</evidence>
<keyword evidence="3 8" id="KW-0028">Amino-acid biosynthesis</keyword>
<keyword evidence="4 8" id="KW-0328">Glycosyltransferase</keyword>
<dbReference type="FunFam" id="3.40.1030.10:FF:000002">
    <property type="entry name" value="Anthranilate phosphoribosyltransferase"/>
    <property type="match status" value="1"/>
</dbReference>
<comment type="similarity">
    <text evidence="8">Belongs to the anthranilate phosphoribosyltransferase family.</text>
</comment>
<dbReference type="GO" id="GO:0000162">
    <property type="term" value="P:L-tryptophan biosynthetic process"/>
    <property type="evidence" value="ECO:0007669"/>
    <property type="project" value="UniProtKB-UniRule"/>
</dbReference>